<dbReference type="Pfam" id="PF00440">
    <property type="entry name" value="TetR_N"/>
    <property type="match status" value="1"/>
</dbReference>
<dbReference type="InterPro" id="IPR050109">
    <property type="entry name" value="HTH-type_TetR-like_transc_reg"/>
</dbReference>
<organism evidence="7 8">
    <name type="scientific">Actinoplanes nipponensis</name>
    <dbReference type="NCBI Taxonomy" id="135950"/>
    <lineage>
        <taxon>Bacteria</taxon>
        <taxon>Bacillati</taxon>
        <taxon>Actinomycetota</taxon>
        <taxon>Actinomycetes</taxon>
        <taxon>Micromonosporales</taxon>
        <taxon>Micromonosporaceae</taxon>
        <taxon>Actinoplanes</taxon>
    </lineage>
</organism>
<reference evidence="7" key="1">
    <citation type="submission" date="2021-01" db="EMBL/GenBank/DDBJ databases">
        <title>Whole genome shotgun sequence of Actinoplanes nipponensis NBRC 14063.</title>
        <authorList>
            <person name="Komaki H."/>
            <person name="Tamura T."/>
        </authorList>
    </citation>
    <scope>NUCLEOTIDE SEQUENCE</scope>
    <source>
        <strain evidence="7">NBRC 14063</strain>
    </source>
</reference>
<dbReference type="PROSITE" id="PS50977">
    <property type="entry name" value="HTH_TETR_2"/>
    <property type="match status" value="1"/>
</dbReference>
<dbReference type="Pfam" id="PF13977">
    <property type="entry name" value="TetR_C_6"/>
    <property type="match status" value="1"/>
</dbReference>
<feature type="DNA-binding region" description="H-T-H motif" evidence="5">
    <location>
        <begin position="31"/>
        <end position="50"/>
    </location>
</feature>
<dbReference type="AlphaFoldDB" id="A0A919MN63"/>
<evidence type="ECO:0000259" key="6">
    <source>
        <dbReference type="PROSITE" id="PS50977"/>
    </source>
</evidence>
<dbReference type="Proteomes" id="UP000647172">
    <property type="component" value="Unassembled WGS sequence"/>
</dbReference>
<keyword evidence="2" id="KW-0805">Transcription regulation</keyword>
<dbReference type="RefSeq" id="WP_203770535.1">
    <property type="nucleotide sequence ID" value="NZ_BAAAYJ010000024.1"/>
</dbReference>
<dbReference type="InterPro" id="IPR009057">
    <property type="entry name" value="Homeodomain-like_sf"/>
</dbReference>
<dbReference type="GO" id="GO:0000976">
    <property type="term" value="F:transcription cis-regulatory region binding"/>
    <property type="evidence" value="ECO:0007669"/>
    <property type="project" value="TreeGrafter"/>
</dbReference>
<proteinExistence type="predicted"/>
<evidence type="ECO:0000256" key="3">
    <source>
        <dbReference type="ARBA" id="ARBA00023125"/>
    </source>
</evidence>
<keyword evidence="3 5" id="KW-0238">DNA-binding</keyword>
<evidence type="ECO:0000313" key="7">
    <source>
        <dbReference type="EMBL" id="GIE50647.1"/>
    </source>
</evidence>
<protein>
    <submittedName>
        <fullName evidence="7">Transcriptional regulator</fullName>
    </submittedName>
</protein>
<gene>
    <name evidence="7" type="ORF">Ani05nite_41810</name>
</gene>
<accession>A0A919MN63</accession>
<dbReference type="SUPFAM" id="SSF48498">
    <property type="entry name" value="Tetracyclin repressor-like, C-terminal domain"/>
    <property type="match status" value="1"/>
</dbReference>
<dbReference type="InterPro" id="IPR036271">
    <property type="entry name" value="Tet_transcr_reg_TetR-rel_C_sf"/>
</dbReference>
<sequence length="186" mass="19935">MPKLVDHAARRRELAAAVWRVIARDGVAEVSIRAVAAESGWSSGALRHYFATRGELLAFACEQVTERATARIRDLDPPGPPRAQVRAVLLEVMPLDTERRIEASISFAFLALGLGDPALARVQRQQHAALYELCRSLAAQLGAGGEAVARRLHALVDGLSLQIMAGHLSPEAAVAELDAYLAELAG</sequence>
<feature type="domain" description="HTH tetR-type" evidence="6">
    <location>
        <begin position="8"/>
        <end position="68"/>
    </location>
</feature>
<evidence type="ECO:0000313" key="8">
    <source>
        <dbReference type="Proteomes" id="UP000647172"/>
    </source>
</evidence>
<dbReference type="SUPFAM" id="SSF46689">
    <property type="entry name" value="Homeodomain-like"/>
    <property type="match status" value="1"/>
</dbReference>
<dbReference type="GO" id="GO:0003700">
    <property type="term" value="F:DNA-binding transcription factor activity"/>
    <property type="evidence" value="ECO:0007669"/>
    <property type="project" value="TreeGrafter"/>
</dbReference>
<comment type="caution">
    <text evidence="7">The sequence shown here is derived from an EMBL/GenBank/DDBJ whole genome shotgun (WGS) entry which is preliminary data.</text>
</comment>
<evidence type="ECO:0000256" key="2">
    <source>
        <dbReference type="ARBA" id="ARBA00023015"/>
    </source>
</evidence>
<evidence type="ECO:0000256" key="4">
    <source>
        <dbReference type="ARBA" id="ARBA00023163"/>
    </source>
</evidence>
<dbReference type="PANTHER" id="PTHR30055">
    <property type="entry name" value="HTH-TYPE TRANSCRIPTIONAL REGULATOR RUTR"/>
    <property type="match status" value="1"/>
</dbReference>
<dbReference type="InterPro" id="IPR001647">
    <property type="entry name" value="HTH_TetR"/>
</dbReference>
<evidence type="ECO:0000256" key="5">
    <source>
        <dbReference type="PROSITE-ProRule" id="PRU00335"/>
    </source>
</evidence>
<dbReference type="EMBL" id="BOMQ01000051">
    <property type="protein sequence ID" value="GIE50647.1"/>
    <property type="molecule type" value="Genomic_DNA"/>
</dbReference>
<keyword evidence="8" id="KW-1185">Reference proteome</keyword>
<name>A0A919MN63_9ACTN</name>
<dbReference type="Gene3D" id="1.10.357.10">
    <property type="entry name" value="Tetracycline Repressor, domain 2"/>
    <property type="match status" value="1"/>
</dbReference>
<keyword evidence="1" id="KW-0678">Repressor</keyword>
<keyword evidence="4" id="KW-0804">Transcription</keyword>
<evidence type="ECO:0000256" key="1">
    <source>
        <dbReference type="ARBA" id="ARBA00022491"/>
    </source>
</evidence>
<dbReference type="PANTHER" id="PTHR30055:SF234">
    <property type="entry name" value="HTH-TYPE TRANSCRIPTIONAL REGULATOR BETI"/>
    <property type="match status" value="1"/>
</dbReference>
<dbReference type="InterPro" id="IPR039538">
    <property type="entry name" value="BetI_C"/>
</dbReference>